<feature type="transmembrane region" description="Helical" evidence="8">
    <location>
        <begin position="342"/>
        <end position="362"/>
    </location>
</feature>
<keyword evidence="11" id="KW-1185">Reference proteome</keyword>
<feature type="transmembrane region" description="Helical" evidence="8">
    <location>
        <begin position="21"/>
        <end position="40"/>
    </location>
</feature>
<dbReference type="InterPro" id="IPR047817">
    <property type="entry name" value="ABC2_TM_bact-type"/>
</dbReference>
<evidence type="ECO:0000256" key="5">
    <source>
        <dbReference type="ARBA" id="ARBA00022692"/>
    </source>
</evidence>
<keyword evidence="3" id="KW-0813">Transport</keyword>
<reference evidence="10" key="2">
    <citation type="submission" date="2020-09" db="EMBL/GenBank/DDBJ databases">
        <authorList>
            <person name="Sun Q."/>
            <person name="Kim S."/>
        </authorList>
    </citation>
    <scope>NUCLEOTIDE SEQUENCE</scope>
    <source>
        <strain evidence="10">KCTC 42651</strain>
    </source>
</reference>
<feature type="transmembrane region" description="Helical" evidence="8">
    <location>
        <begin position="172"/>
        <end position="197"/>
    </location>
</feature>
<protein>
    <submittedName>
        <fullName evidence="10">Membrane protein</fullName>
    </submittedName>
</protein>
<evidence type="ECO:0000313" key="11">
    <source>
        <dbReference type="Proteomes" id="UP000630353"/>
    </source>
</evidence>
<keyword evidence="7 8" id="KW-0472">Membrane</keyword>
<dbReference type="RefSeq" id="WP_189987069.1">
    <property type="nucleotide sequence ID" value="NZ_BMZS01000001.1"/>
</dbReference>
<dbReference type="Pfam" id="PF12698">
    <property type="entry name" value="ABC2_membrane_3"/>
    <property type="match status" value="1"/>
</dbReference>
<evidence type="ECO:0000256" key="8">
    <source>
        <dbReference type="SAM" id="Phobius"/>
    </source>
</evidence>
<dbReference type="GO" id="GO:0005886">
    <property type="term" value="C:plasma membrane"/>
    <property type="evidence" value="ECO:0007669"/>
    <property type="project" value="UniProtKB-SubCell"/>
</dbReference>
<gene>
    <name evidence="10" type="primary">yhhJ</name>
    <name evidence="10" type="ORF">GCM10017083_02310</name>
</gene>
<dbReference type="AlphaFoldDB" id="A0A918XN49"/>
<evidence type="ECO:0000256" key="4">
    <source>
        <dbReference type="ARBA" id="ARBA00022475"/>
    </source>
</evidence>
<evidence type="ECO:0000256" key="1">
    <source>
        <dbReference type="ARBA" id="ARBA00004651"/>
    </source>
</evidence>
<evidence type="ECO:0000256" key="6">
    <source>
        <dbReference type="ARBA" id="ARBA00022989"/>
    </source>
</evidence>
<accession>A0A918XN49</accession>
<keyword evidence="4" id="KW-1003">Cell membrane</keyword>
<keyword evidence="6 8" id="KW-1133">Transmembrane helix</keyword>
<evidence type="ECO:0000313" key="10">
    <source>
        <dbReference type="EMBL" id="GHD39817.1"/>
    </source>
</evidence>
<comment type="caution">
    <text evidence="10">The sequence shown here is derived from an EMBL/GenBank/DDBJ whole genome shotgun (WGS) entry which is preliminary data.</text>
</comment>
<dbReference type="InterPro" id="IPR051449">
    <property type="entry name" value="ABC-2_transporter_component"/>
</dbReference>
<name>A0A918XN49_9PROT</name>
<dbReference type="PANTHER" id="PTHR30294">
    <property type="entry name" value="MEMBRANE COMPONENT OF ABC TRANSPORTER YHHJ-RELATED"/>
    <property type="match status" value="1"/>
</dbReference>
<feature type="domain" description="ABC transmembrane type-2" evidence="9">
    <location>
        <begin position="137"/>
        <end position="367"/>
    </location>
</feature>
<proteinExistence type="inferred from homology"/>
<feature type="transmembrane region" description="Helical" evidence="8">
    <location>
        <begin position="218"/>
        <end position="242"/>
    </location>
</feature>
<dbReference type="Gene3D" id="3.40.1710.10">
    <property type="entry name" value="abc type-2 transporter like domain"/>
    <property type="match status" value="1"/>
</dbReference>
<sequence length="372" mass="40486">MQRLRAIFHLGVKELRSLRRDPVMIGLIVWAFSLAIYTAANGVPQDLRNASVAVVDQDRSQLSTRIRQALLPPQFKPPVLIDFDEIDAGMDSGRYTFVLVFPPRFEADVLAGNRPSLLLEIDATASMQAGIGRAYITRIVAQEIAGYLNIDGGAPPVDLTVRIDFNPNLESAWFTSVMTLIQNVTMLSIVLTGAAFIREREHGTIEHLLVMPLTPMQIMLAKVWASGLVILIAVAVSLWVVIERLLAVEVAGSVPLFLAGTALYLLFSTSLGIFLATLARSMPQFGLLFILVALPMNMLSGGNTPIESQPETLQTLMQAVPSAHYVAFAQAILYRGAGFEAVWPQFAATLGIAGLFFAFAAARFRRSIAAMG</sequence>
<feature type="transmembrane region" description="Helical" evidence="8">
    <location>
        <begin position="254"/>
        <end position="278"/>
    </location>
</feature>
<dbReference type="GO" id="GO:0140359">
    <property type="term" value="F:ABC-type transporter activity"/>
    <property type="evidence" value="ECO:0007669"/>
    <property type="project" value="InterPro"/>
</dbReference>
<evidence type="ECO:0000256" key="7">
    <source>
        <dbReference type="ARBA" id="ARBA00023136"/>
    </source>
</evidence>
<dbReference type="Proteomes" id="UP000630353">
    <property type="component" value="Unassembled WGS sequence"/>
</dbReference>
<comment type="subcellular location">
    <subcellularLocation>
        <location evidence="1">Cell membrane</location>
        <topology evidence="1">Multi-pass membrane protein</topology>
    </subcellularLocation>
</comment>
<dbReference type="PROSITE" id="PS51012">
    <property type="entry name" value="ABC_TM2"/>
    <property type="match status" value="1"/>
</dbReference>
<organism evidence="10 11">
    <name type="scientific">Thalassobaculum fulvum</name>
    <dbReference type="NCBI Taxonomy" id="1633335"/>
    <lineage>
        <taxon>Bacteria</taxon>
        <taxon>Pseudomonadati</taxon>
        <taxon>Pseudomonadota</taxon>
        <taxon>Alphaproteobacteria</taxon>
        <taxon>Rhodospirillales</taxon>
        <taxon>Thalassobaculaceae</taxon>
        <taxon>Thalassobaculum</taxon>
    </lineage>
</organism>
<feature type="transmembrane region" description="Helical" evidence="8">
    <location>
        <begin position="285"/>
        <end position="306"/>
    </location>
</feature>
<dbReference type="InterPro" id="IPR013525">
    <property type="entry name" value="ABC2_TM"/>
</dbReference>
<evidence type="ECO:0000259" key="9">
    <source>
        <dbReference type="PROSITE" id="PS51012"/>
    </source>
</evidence>
<keyword evidence="5 8" id="KW-0812">Transmembrane</keyword>
<evidence type="ECO:0000256" key="2">
    <source>
        <dbReference type="ARBA" id="ARBA00007783"/>
    </source>
</evidence>
<dbReference type="EMBL" id="BMZS01000001">
    <property type="protein sequence ID" value="GHD39817.1"/>
    <property type="molecule type" value="Genomic_DNA"/>
</dbReference>
<comment type="similarity">
    <text evidence="2">Belongs to the ABC-2 integral membrane protein family.</text>
</comment>
<evidence type="ECO:0000256" key="3">
    <source>
        <dbReference type="ARBA" id="ARBA00022448"/>
    </source>
</evidence>
<reference evidence="10" key="1">
    <citation type="journal article" date="2014" name="Int. J. Syst. Evol. Microbiol.">
        <title>Complete genome sequence of Corynebacterium casei LMG S-19264T (=DSM 44701T), isolated from a smear-ripened cheese.</title>
        <authorList>
            <consortium name="US DOE Joint Genome Institute (JGI-PGF)"/>
            <person name="Walter F."/>
            <person name="Albersmeier A."/>
            <person name="Kalinowski J."/>
            <person name="Ruckert C."/>
        </authorList>
    </citation>
    <scope>NUCLEOTIDE SEQUENCE</scope>
    <source>
        <strain evidence="10">KCTC 42651</strain>
    </source>
</reference>
<dbReference type="PANTHER" id="PTHR30294:SF47">
    <property type="entry name" value="INNER MEMBRANE TRANSPORT PERMEASE YHHJ"/>
    <property type="match status" value="1"/>
</dbReference>